<dbReference type="STRING" id="39946.B8BC08"/>
<name>B8BC08_ORYSI</name>
<dbReference type="Pfam" id="PF13456">
    <property type="entry name" value="RVT_3"/>
    <property type="match status" value="1"/>
</dbReference>
<dbReference type="OMA" id="EVICIRN"/>
<evidence type="ECO:0000313" key="3">
    <source>
        <dbReference type="Proteomes" id="UP000007015"/>
    </source>
</evidence>
<reference evidence="2 3" key="1">
    <citation type="journal article" date="2005" name="PLoS Biol.">
        <title>The genomes of Oryza sativa: a history of duplications.</title>
        <authorList>
            <person name="Yu J."/>
            <person name="Wang J."/>
            <person name="Lin W."/>
            <person name="Li S."/>
            <person name="Li H."/>
            <person name="Zhou J."/>
            <person name="Ni P."/>
            <person name="Dong W."/>
            <person name="Hu S."/>
            <person name="Zeng C."/>
            <person name="Zhang J."/>
            <person name="Zhang Y."/>
            <person name="Li R."/>
            <person name="Xu Z."/>
            <person name="Li S."/>
            <person name="Li X."/>
            <person name="Zheng H."/>
            <person name="Cong L."/>
            <person name="Lin L."/>
            <person name="Yin J."/>
            <person name="Geng J."/>
            <person name="Li G."/>
            <person name="Shi J."/>
            <person name="Liu J."/>
            <person name="Lv H."/>
            <person name="Li J."/>
            <person name="Wang J."/>
            <person name="Deng Y."/>
            <person name="Ran L."/>
            <person name="Shi X."/>
            <person name="Wang X."/>
            <person name="Wu Q."/>
            <person name="Li C."/>
            <person name="Ren X."/>
            <person name="Wang J."/>
            <person name="Wang X."/>
            <person name="Li D."/>
            <person name="Liu D."/>
            <person name="Zhang X."/>
            <person name="Ji Z."/>
            <person name="Zhao W."/>
            <person name="Sun Y."/>
            <person name="Zhang Z."/>
            <person name="Bao J."/>
            <person name="Han Y."/>
            <person name="Dong L."/>
            <person name="Ji J."/>
            <person name="Chen P."/>
            <person name="Wu S."/>
            <person name="Liu J."/>
            <person name="Xiao Y."/>
            <person name="Bu D."/>
            <person name="Tan J."/>
            <person name="Yang L."/>
            <person name="Ye C."/>
            <person name="Zhang J."/>
            <person name="Xu J."/>
            <person name="Zhou Y."/>
            <person name="Yu Y."/>
            <person name="Zhang B."/>
            <person name="Zhuang S."/>
            <person name="Wei H."/>
            <person name="Liu B."/>
            <person name="Lei M."/>
            <person name="Yu H."/>
            <person name="Li Y."/>
            <person name="Xu H."/>
            <person name="Wei S."/>
            <person name="He X."/>
            <person name="Fang L."/>
            <person name="Zhang Z."/>
            <person name="Zhang Y."/>
            <person name="Huang X."/>
            <person name="Su Z."/>
            <person name="Tong W."/>
            <person name="Li J."/>
            <person name="Tong Z."/>
            <person name="Li S."/>
            <person name="Ye J."/>
            <person name="Wang L."/>
            <person name="Fang L."/>
            <person name="Lei T."/>
            <person name="Chen C."/>
            <person name="Chen H."/>
            <person name="Xu Z."/>
            <person name="Li H."/>
            <person name="Huang H."/>
            <person name="Zhang F."/>
            <person name="Xu H."/>
            <person name="Li N."/>
            <person name="Zhao C."/>
            <person name="Li S."/>
            <person name="Dong L."/>
            <person name="Huang Y."/>
            <person name="Li L."/>
            <person name="Xi Y."/>
            <person name="Qi Q."/>
            <person name="Li W."/>
            <person name="Zhang B."/>
            <person name="Hu W."/>
            <person name="Zhang Y."/>
            <person name="Tian X."/>
            <person name="Jiao Y."/>
            <person name="Liang X."/>
            <person name="Jin J."/>
            <person name="Gao L."/>
            <person name="Zheng W."/>
            <person name="Hao B."/>
            <person name="Liu S."/>
            <person name="Wang W."/>
            <person name="Yuan L."/>
            <person name="Cao M."/>
            <person name="McDermott J."/>
            <person name="Samudrala R."/>
            <person name="Wang J."/>
            <person name="Wong G.K."/>
            <person name="Yang H."/>
        </authorList>
    </citation>
    <scope>NUCLEOTIDE SEQUENCE [LARGE SCALE GENOMIC DNA]</scope>
    <source>
        <strain evidence="3">cv. 93-11</strain>
    </source>
</reference>
<dbReference type="HOGENOM" id="CLU_000680_14_9_1"/>
<sequence length="666" mass="74810">MACVSSVRYSVKFNGTLLEAFAPSRGLRQGDPLSPFLFLFVADGLSALLKEAVQNGEITPVKVCRRAPGVSHLLFADDTLLFFKANSDQANMVKNVLESYAASTGQLINPQKCSILFGHACPEELQEEVKNVLQRTILSQGGKEVMIKAIAQAIPVYVMGVFKLPDGVCEELTKIIRNFWWGSDNGKRKVHWKAWSQLTKSKNAGGLGFRDMKAFNQALLARQAWRLIDNPVSLCARVLKAKYYPNGCLMDTVFSGNASPTWRAIEHGLELLKEGLVWRIGNGTRVRIWRDPWIPRSSTRKVITSQGRCRIKWVADLLDANTNWNEQLVRQIFLPMDADAILSIRTSRQGEDDFLAWHLEKSGIFTVKTAYRLAIENKLNSKNSNASGSSIEGSKSLWNTIWSCPVPPKVRIFAWRVASDCLATRVNKKGRRLEALDTCTLCGTESETAFHALCRCTYARALWAALREVWQIPDQTTWTYQGTKWLLLTLVKLSEMERMFILMLLWRIWHVRNEVVHDKRHAPIEVSKRFLVSYVDSLLGIRQHPTKDIHKGKGVICYQLPNSSRQGGSERQTRLGSGQAGIGMILRNSEGEAIFTGRQAIANCVDALESELLACKFGLALALHWSILPIILETDSILAVSAINGKTEDKSRKSEEEALCYQIKDQ</sequence>
<dbReference type="InterPro" id="IPR026960">
    <property type="entry name" value="RVT-Znf"/>
</dbReference>
<dbReference type="CDD" id="cd06222">
    <property type="entry name" value="RNase_H_like"/>
    <property type="match status" value="1"/>
</dbReference>
<accession>B8BC08</accession>
<dbReference type="Pfam" id="PF00078">
    <property type="entry name" value="RVT_1"/>
    <property type="match status" value="1"/>
</dbReference>
<dbReference type="Pfam" id="PF13966">
    <property type="entry name" value="zf-RVT"/>
    <property type="match status" value="1"/>
</dbReference>
<dbReference type="InterPro" id="IPR036397">
    <property type="entry name" value="RNaseH_sf"/>
</dbReference>
<dbReference type="InterPro" id="IPR043502">
    <property type="entry name" value="DNA/RNA_pol_sf"/>
</dbReference>
<dbReference type="SUPFAM" id="SSF56672">
    <property type="entry name" value="DNA/RNA polymerases"/>
    <property type="match status" value="1"/>
</dbReference>
<evidence type="ECO:0000313" key="2">
    <source>
        <dbReference type="EMBL" id="EEC83784.1"/>
    </source>
</evidence>
<keyword evidence="3" id="KW-1185">Reference proteome</keyword>
<dbReference type="AlphaFoldDB" id="B8BC08"/>
<gene>
    <name evidence="2" type="ORF">OsI_29682</name>
</gene>
<dbReference type="Gramene" id="BGIOSGA026761-TA">
    <property type="protein sequence ID" value="BGIOSGA026761-PA"/>
    <property type="gene ID" value="BGIOSGA026761"/>
</dbReference>
<dbReference type="InterPro" id="IPR044730">
    <property type="entry name" value="RNase_H-like_dom_plant"/>
</dbReference>
<dbReference type="InterPro" id="IPR012337">
    <property type="entry name" value="RNaseH-like_sf"/>
</dbReference>
<organism evidence="2 3">
    <name type="scientific">Oryza sativa subsp. indica</name>
    <name type="common">Rice</name>
    <dbReference type="NCBI Taxonomy" id="39946"/>
    <lineage>
        <taxon>Eukaryota</taxon>
        <taxon>Viridiplantae</taxon>
        <taxon>Streptophyta</taxon>
        <taxon>Embryophyta</taxon>
        <taxon>Tracheophyta</taxon>
        <taxon>Spermatophyta</taxon>
        <taxon>Magnoliopsida</taxon>
        <taxon>Liliopsida</taxon>
        <taxon>Poales</taxon>
        <taxon>Poaceae</taxon>
        <taxon>BOP clade</taxon>
        <taxon>Oryzoideae</taxon>
        <taxon>Oryzeae</taxon>
        <taxon>Oryzinae</taxon>
        <taxon>Oryza</taxon>
        <taxon>Oryza sativa</taxon>
    </lineage>
</organism>
<dbReference type="PANTHER" id="PTHR33116:SF86">
    <property type="entry name" value="REVERSE TRANSCRIPTASE DOMAIN-CONTAINING PROTEIN"/>
    <property type="match status" value="1"/>
</dbReference>
<dbReference type="InterPro" id="IPR002156">
    <property type="entry name" value="RNaseH_domain"/>
</dbReference>
<dbReference type="PROSITE" id="PS50878">
    <property type="entry name" value="RT_POL"/>
    <property type="match status" value="1"/>
</dbReference>
<dbReference type="Proteomes" id="UP000007015">
    <property type="component" value="Chromosome 8"/>
</dbReference>
<dbReference type="GO" id="GO:0004523">
    <property type="term" value="F:RNA-DNA hybrid ribonuclease activity"/>
    <property type="evidence" value="ECO:0007669"/>
    <property type="project" value="InterPro"/>
</dbReference>
<dbReference type="SUPFAM" id="SSF53098">
    <property type="entry name" value="Ribonuclease H-like"/>
    <property type="match status" value="1"/>
</dbReference>
<evidence type="ECO:0000259" key="1">
    <source>
        <dbReference type="PROSITE" id="PS50878"/>
    </source>
</evidence>
<proteinExistence type="predicted"/>
<dbReference type="GO" id="GO:0003676">
    <property type="term" value="F:nucleic acid binding"/>
    <property type="evidence" value="ECO:0007669"/>
    <property type="project" value="InterPro"/>
</dbReference>
<feature type="domain" description="Reverse transcriptase" evidence="1">
    <location>
        <begin position="1"/>
        <end position="137"/>
    </location>
</feature>
<dbReference type="InterPro" id="IPR000477">
    <property type="entry name" value="RT_dom"/>
</dbReference>
<dbReference type="Gene3D" id="3.30.420.10">
    <property type="entry name" value="Ribonuclease H-like superfamily/Ribonuclease H"/>
    <property type="match status" value="1"/>
</dbReference>
<dbReference type="PANTHER" id="PTHR33116">
    <property type="entry name" value="REVERSE TRANSCRIPTASE ZINC-BINDING DOMAIN-CONTAINING PROTEIN-RELATED-RELATED"/>
    <property type="match status" value="1"/>
</dbReference>
<dbReference type="EMBL" id="CM000133">
    <property type="protein sequence ID" value="EEC83784.1"/>
    <property type="molecule type" value="Genomic_DNA"/>
</dbReference>
<protein>
    <recommendedName>
        <fullName evidence="1">Reverse transcriptase domain-containing protein</fullName>
    </recommendedName>
</protein>